<comment type="caution">
    <text evidence="2">The sequence shown here is derived from an EMBL/GenBank/DDBJ whole genome shotgun (WGS) entry which is preliminary data.</text>
</comment>
<accession>A0AA40TTF3</accession>
<dbReference type="RefSeq" id="WP_053480696.1">
    <property type="nucleotide sequence ID" value="NZ_CP066267.1"/>
</dbReference>
<evidence type="ECO:0000313" key="2">
    <source>
        <dbReference type="EMBL" id="KPY94360.1"/>
    </source>
</evidence>
<dbReference type="InterPro" id="IPR016181">
    <property type="entry name" value="Acyl_CoA_acyltransferase"/>
</dbReference>
<dbReference type="SUPFAM" id="SSF55729">
    <property type="entry name" value="Acyl-CoA N-acyltransferases (Nat)"/>
    <property type="match status" value="1"/>
</dbReference>
<dbReference type="Proteomes" id="UP000050523">
    <property type="component" value="Unassembled WGS sequence"/>
</dbReference>
<gene>
    <name evidence="2" type="ORF">ALO43_100306</name>
</gene>
<reference evidence="2 3" key="1">
    <citation type="submission" date="2015-09" db="EMBL/GenBank/DDBJ databases">
        <title>Genome announcement of multiple Pseudomonas syringae strains.</title>
        <authorList>
            <person name="Thakur S."/>
            <person name="Wang P.W."/>
            <person name="Gong Y."/>
            <person name="Weir B.S."/>
            <person name="Guttman D.S."/>
        </authorList>
    </citation>
    <scope>NUCLEOTIDE SEQUENCE [LARGE SCALE GENOMIC DNA]</scope>
    <source>
        <strain evidence="2 3">ICMP9151</strain>
    </source>
</reference>
<name>A0AA40TTF3_9PSED</name>
<dbReference type="InterPro" id="IPR000182">
    <property type="entry name" value="GNAT_dom"/>
</dbReference>
<feature type="domain" description="N-acetyltransferase" evidence="1">
    <location>
        <begin position="1"/>
        <end position="141"/>
    </location>
</feature>
<dbReference type="PROSITE" id="PS51186">
    <property type="entry name" value="GNAT"/>
    <property type="match status" value="1"/>
</dbReference>
<proteinExistence type="predicted"/>
<dbReference type="AlphaFoldDB" id="A0AA40TTF3"/>
<organism evidence="2 3">
    <name type="scientific">Pseudomonas tremae</name>
    <dbReference type="NCBI Taxonomy" id="200454"/>
    <lineage>
        <taxon>Bacteria</taxon>
        <taxon>Pseudomonadati</taxon>
        <taxon>Pseudomonadota</taxon>
        <taxon>Gammaproteobacteria</taxon>
        <taxon>Pseudomonadales</taxon>
        <taxon>Pseudomonadaceae</taxon>
        <taxon>Pseudomonas</taxon>
    </lineage>
</organism>
<dbReference type="Gene3D" id="3.40.630.30">
    <property type="match status" value="1"/>
</dbReference>
<dbReference type="CDD" id="cd04301">
    <property type="entry name" value="NAT_SF"/>
    <property type="match status" value="1"/>
</dbReference>
<sequence>MREWLTGVQITNDQIQVVGAEVLKHGRAMSEAKGGLADLIACMVMENDLLIGGATGRTEFRRLFVSYLWIDAQSRGKGLGAETLRRIEGLAIERGCVDALIETLDDDVAKWYARCGYKLIACLPDYCGPWSRNTLLKSFER</sequence>
<dbReference type="GO" id="GO:0016747">
    <property type="term" value="F:acyltransferase activity, transferring groups other than amino-acyl groups"/>
    <property type="evidence" value="ECO:0007669"/>
    <property type="project" value="InterPro"/>
</dbReference>
<dbReference type="EMBL" id="LJRO01000384">
    <property type="protein sequence ID" value="KPY94360.1"/>
    <property type="molecule type" value="Genomic_DNA"/>
</dbReference>
<evidence type="ECO:0000313" key="3">
    <source>
        <dbReference type="Proteomes" id="UP000050523"/>
    </source>
</evidence>
<evidence type="ECO:0000259" key="1">
    <source>
        <dbReference type="PROSITE" id="PS51186"/>
    </source>
</evidence>
<protein>
    <submittedName>
        <fullName evidence="2">N-acetyltransferase GCN5</fullName>
    </submittedName>
</protein>
<dbReference type="Pfam" id="PF00583">
    <property type="entry name" value="Acetyltransf_1"/>
    <property type="match status" value="1"/>
</dbReference>